<evidence type="ECO:0000256" key="7">
    <source>
        <dbReference type="ARBA" id="ARBA00023133"/>
    </source>
</evidence>
<dbReference type="CDD" id="cd00384">
    <property type="entry name" value="ALAD_PBGS"/>
    <property type="match status" value="1"/>
</dbReference>
<gene>
    <name evidence="18" type="ORF">C7438_1608</name>
</gene>
<evidence type="ECO:0000313" key="18">
    <source>
        <dbReference type="EMBL" id="RKQ83579.1"/>
    </source>
</evidence>
<evidence type="ECO:0000256" key="1">
    <source>
        <dbReference type="ARBA" id="ARBA00001947"/>
    </source>
</evidence>
<dbReference type="GO" id="GO:0008270">
    <property type="term" value="F:zinc ion binding"/>
    <property type="evidence" value="ECO:0007669"/>
    <property type="project" value="TreeGrafter"/>
</dbReference>
<evidence type="ECO:0000256" key="13">
    <source>
        <dbReference type="PIRSR" id="PIRSR001415-2"/>
    </source>
</evidence>
<feature type="binding site" evidence="14">
    <location>
        <position position="150"/>
    </location>
    <ligand>
        <name>Zn(2+)</name>
        <dbReference type="ChEBI" id="CHEBI:29105"/>
        <note>catalytic</note>
    </ligand>
</feature>
<evidence type="ECO:0000256" key="10">
    <source>
        <dbReference type="ARBA" id="ARBA00025628"/>
    </source>
</evidence>
<evidence type="ECO:0000256" key="3">
    <source>
        <dbReference type="ARBA" id="ARBA00008055"/>
    </source>
</evidence>
<dbReference type="Proteomes" id="UP000267019">
    <property type="component" value="Unassembled WGS sequence"/>
</dbReference>
<keyword evidence="14" id="KW-0862">Zinc</keyword>
<dbReference type="PANTHER" id="PTHR11458:SF0">
    <property type="entry name" value="DELTA-AMINOLEVULINIC ACID DEHYDRATASE"/>
    <property type="match status" value="1"/>
</dbReference>
<keyword evidence="8 16" id="KW-0456">Lyase</keyword>
<dbReference type="InterPro" id="IPR030656">
    <property type="entry name" value="ALAD_AS"/>
</dbReference>
<evidence type="ECO:0000256" key="2">
    <source>
        <dbReference type="ARBA" id="ARBA00004694"/>
    </source>
</evidence>
<dbReference type="Gene3D" id="3.20.20.70">
    <property type="entry name" value="Aldolase class I"/>
    <property type="match status" value="1"/>
</dbReference>
<feature type="active site" description="Schiff-base intermediate with substrate" evidence="12">
    <location>
        <position position="225"/>
    </location>
</feature>
<dbReference type="GO" id="GO:0005829">
    <property type="term" value="C:cytosol"/>
    <property type="evidence" value="ECO:0007669"/>
    <property type="project" value="TreeGrafter"/>
</dbReference>
<evidence type="ECO:0000256" key="11">
    <source>
        <dbReference type="ARBA" id="ARBA00047651"/>
    </source>
</evidence>
<proteinExistence type="inferred from homology"/>
<keyword evidence="7" id="KW-0350">Heme biosynthesis</keyword>
<dbReference type="NCBIfam" id="NF006762">
    <property type="entry name" value="PRK09283.1"/>
    <property type="match status" value="1"/>
</dbReference>
<dbReference type="UniPathway" id="UPA00251">
    <property type="reaction ID" value="UER00318"/>
</dbReference>
<feature type="active site" description="Schiff-base intermediate with substrate" evidence="12">
    <location>
        <position position="278"/>
    </location>
</feature>
<evidence type="ECO:0000256" key="12">
    <source>
        <dbReference type="PIRSR" id="PIRSR001415-1"/>
    </source>
</evidence>
<organism evidence="18 19">
    <name type="scientific">Brockia lithotrophica</name>
    <dbReference type="NCBI Taxonomy" id="933949"/>
    <lineage>
        <taxon>Bacteria</taxon>
        <taxon>Bacillati</taxon>
        <taxon>Bacillota</taxon>
        <taxon>Bacilli</taxon>
        <taxon>Bacillales</taxon>
        <taxon>Bacillales Family X. Incertae Sedis</taxon>
        <taxon>Brockia</taxon>
    </lineage>
</organism>
<dbReference type="InterPro" id="IPR013785">
    <property type="entry name" value="Aldolase_TIM"/>
</dbReference>
<feature type="binding site" evidence="13">
    <location>
        <position position="304"/>
    </location>
    <ligand>
        <name>5-aminolevulinate</name>
        <dbReference type="ChEBI" id="CHEBI:356416"/>
        <label>2</label>
    </ligand>
</feature>
<sequence length="360" mass="39523">MRPLAARLPRENFPYGKGGEPGDVPGGSMSDPFARLRRLRASEALRTLVRETTLDAADLVYPIFVTEGQGIRREVPSMPGVFQLTVDRLPYEAEELLQLGIRAVILFGVLPPERKDERGSGAYDPDGIVQRALRELKRTHPELVLIADTCLCEYTSHGHCGLVEDGKVLNDASLPLHAAAALSQVQAGADVVAPSSMMDGVVAAIRSTLNEHGFTDVPILAYSVKYASAFYGPFRDAAQSAPAFGDRRTYQMDPANAREALREAEADVAQGADLLMVKPALAYLDVIRLLRERFPHPLVAYNVSGEYSMVKAAARLGWLDERRTVREILLGIRRAGADLIITYHAKDVARWLKDGSFWEG</sequence>
<accession>A0A660KVV3</accession>
<evidence type="ECO:0000256" key="4">
    <source>
        <dbReference type="ARBA" id="ARBA00011823"/>
    </source>
</evidence>
<dbReference type="GO" id="GO:0004655">
    <property type="term" value="F:porphobilinogen synthase activity"/>
    <property type="evidence" value="ECO:0007669"/>
    <property type="project" value="UniProtKB-EC"/>
</dbReference>
<comment type="function">
    <text evidence="10">Catalyzes an early step in the biosynthesis of tetrapyrroles. Binds two molecules of 5-aminolevulinate per subunit, each at a distinct site, and catalyzes their condensation to form porphobilinogen.</text>
</comment>
<dbReference type="PRINTS" id="PR00144">
    <property type="entry name" value="DALDHYDRTASE"/>
</dbReference>
<comment type="caution">
    <text evidence="18">The sequence shown here is derived from an EMBL/GenBank/DDBJ whole genome shotgun (WGS) entry which is preliminary data.</text>
</comment>
<evidence type="ECO:0000313" key="19">
    <source>
        <dbReference type="Proteomes" id="UP000267019"/>
    </source>
</evidence>
<dbReference type="FunFam" id="3.20.20.70:FF:000019">
    <property type="entry name" value="Delta-aminolevulinic acid dehydratase"/>
    <property type="match status" value="1"/>
</dbReference>
<dbReference type="GO" id="GO:0006782">
    <property type="term" value="P:protoporphyrinogen IX biosynthetic process"/>
    <property type="evidence" value="ECO:0007669"/>
    <property type="project" value="UniProtKB-UniPathway"/>
</dbReference>
<comment type="pathway">
    <text evidence="2">Porphyrin-containing compound metabolism; protoporphyrin-IX biosynthesis; coproporphyrinogen-III from 5-aminolevulinate: step 1/4.</text>
</comment>
<evidence type="ECO:0000256" key="5">
    <source>
        <dbReference type="ARBA" id="ARBA00012053"/>
    </source>
</evidence>
<protein>
    <recommendedName>
        <fullName evidence="6 16">Delta-aminolevulinic acid dehydratase</fullName>
        <ecNumber evidence="5 16">4.2.1.24</ecNumber>
    </recommendedName>
</protein>
<keyword evidence="15" id="KW-0460">Magnesium</keyword>
<dbReference type="SUPFAM" id="SSF51569">
    <property type="entry name" value="Aldolase"/>
    <property type="match status" value="1"/>
</dbReference>
<name>A0A660KVV3_9BACL</name>
<feature type="binding site" evidence="15">
    <location>
        <position position="263"/>
    </location>
    <ligand>
        <name>Mg(2+)</name>
        <dbReference type="ChEBI" id="CHEBI:18420"/>
    </ligand>
</feature>
<keyword evidence="14" id="KW-0479">Metal-binding</keyword>
<dbReference type="PROSITE" id="PS00169">
    <property type="entry name" value="D_ALA_DEHYDRATASE"/>
    <property type="match status" value="1"/>
</dbReference>
<evidence type="ECO:0000256" key="8">
    <source>
        <dbReference type="ARBA" id="ARBA00023239"/>
    </source>
</evidence>
<dbReference type="PIRSF" id="PIRSF001415">
    <property type="entry name" value="Porphbilin_synth"/>
    <property type="match status" value="1"/>
</dbReference>
<evidence type="ECO:0000256" key="9">
    <source>
        <dbReference type="ARBA" id="ARBA00023244"/>
    </source>
</evidence>
<dbReference type="EC" id="4.2.1.24" evidence="5 16"/>
<feature type="binding site" evidence="13">
    <location>
        <position position="343"/>
    </location>
    <ligand>
        <name>5-aminolevulinate</name>
        <dbReference type="ChEBI" id="CHEBI:356416"/>
        <label>2</label>
    </ligand>
</feature>
<evidence type="ECO:0000256" key="15">
    <source>
        <dbReference type="PIRSR" id="PIRSR001415-5"/>
    </source>
</evidence>
<evidence type="ECO:0000256" key="6">
    <source>
        <dbReference type="ARBA" id="ARBA00020771"/>
    </source>
</evidence>
<comment type="similarity">
    <text evidence="3 17">Belongs to the ALAD family.</text>
</comment>
<dbReference type="Pfam" id="PF00490">
    <property type="entry name" value="ALAD"/>
    <property type="match status" value="1"/>
</dbReference>
<dbReference type="SMART" id="SM01004">
    <property type="entry name" value="ALAD"/>
    <property type="match status" value="1"/>
</dbReference>
<feature type="binding site" evidence="14">
    <location>
        <position position="152"/>
    </location>
    <ligand>
        <name>Zn(2+)</name>
        <dbReference type="ChEBI" id="CHEBI:29105"/>
        <note>catalytic</note>
    </ligand>
</feature>
<feature type="binding site" evidence="13">
    <location>
        <position position="235"/>
    </location>
    <ligand>
        <name>5-aminolevulinate</name>
        <dbReference type="ChEBI" id="CHEBI:356416"/>
        <label>1</label>
    </ligand>
</feature>
<evidence type="ECO:0000256" key="16">
    <source>
        <dbReference type="RuleBase" id="RU000515"/>
    </source>
</evidence>
<dbReference type="InterPro" id="IPR001731">
    <property type="entry name" value="ALAD"/>
</dbReference>
<comment type="catalytic activity">
    <reaction evidence="11 16">
        <text>2 5-aminolevulinate = porphobilinogen + 2 H2O + H(+)</text>
        <dbReference type="Rhea" id="RHEA:24064"/>
        <dbReference type="ChEBI" id="CHEBI:15377"/>
        <dbReference type="ChEBI" id="CHEBI:15378"/>
        <dbReference type="ChEBI" id="CHEBI:58126"/>
        <dbReference type="ChEBI" id="CHEBI:356416"/>
        <dbReference type="EC" id="4.2.1.24"/>
    </reaction>
</comment>
<keyword evidence="9 16" id="KW-0627">Porphyrin biosynthesis</keyword>
<keyword evidence="19" id="KW-1185">Reference proteome</keyword>
<comment type="subunit">
    <text evidence="4 16">Homooctamer.</text>
</comment>
<evidence type="ECO:0000256" key="14">
    <source>
        <dbReference type="PIRSR" id="PIRSR001415-3"/>
    </source>
</evidence>
<evidence type="ECO:0000256" key="17">
    <source>
        <dbReference type="RuleBase" id="RU004161"/>
    </source>
</evidence>
<dbReference type="AlphaFoldDB" id="A0A660KVV3"/>
<dbReference type="EMBL" id="RBIJ01000006">
    <property type="protein sequence ID" value="RKQ83579.1"/>
    <property type="molecule type" value="Genomic_DNA"/>
</dbReference>
<feature type="binding site" evidence="14">
    <location>
        <position position="160"/>
    </location>
    <ligand>
        <name>Zn(2+)</name>
        <dbReference type="ChEBI" id="CHEBI:29105"/>
        <note>catalytic</note>
    </ligand>
</feature>
<reference evidence="18 19" key="1">
    <citation type="submission" date="2018-10" db="EMBL/GenBank/DDBJ databases">
        <title>Genomic Encyclopedia of Type Strains, Phase IV (KMG-IV): sequencing the most valuable type-strain genomes for metagenomic binning, comparative biology and taxonomic classification.</title>
        <authorList>
            <person name="Goeker M."/>
        </authorList>
    </citation>
    <scope>NUCLEOTIDE SEQUENCE [LARGE SCALE GENOMIC DNA]</scope>
    <source>
        <strain evidence="18 19">DSM 22653</strain>
    </source>
</reference>
<dbReference type="PANTHER" id="PTHR11458">
    <property type="entry name" value="DELTA-AMINOLEVULINIC ACID DEHYDRATASE"/>
    <property type="match status" value="1"/>
</dbReference>
<feature type="binding site" evidence="13">
    <location>
        <position position="247"/>
    </location>
    <ligand>
        <name>5-aminolevulinate</name>
        <dbReference type="ChEBI" id="CHEBI:356416"/>
        <label>1</label>
    </ligand>
</feature>
<comment type="cofactor">
    <cofactor evidence="1">
        <name>Zn(2+)</name>
        <dbReference type="ChEBI" id="CHEBI:29105"/>
    </cofactor>
</comment>